<organism evidence="2">
    <name type="scientific">hydrothermal vent metagenome</name>
    <dbReference type="NCBI Taxonomy" id="652676"/>
    <lineage>
        <taxon>unclassified sequences</taxon>
        <taxon>metagenomes</taxon>
        <taxon>ecological metagenomes</taxon>
    </lineage>
</organism>
<dbReference type="Gene3D" id="1.10.260.40">
    <property type="entry name" value="lambda repressor-like DNA-binding domains"/>
    <property type="match status" value="1"/>
</dbReference>
<evidence type="ECO:0000313" key="2">
    <source>
        <dbReference type="EMBL" id="CUS46020.1"/>
    </source>
</evidence>
<sequence length="248" mass="27270">MQDRDLLEGETREVGRRVREQIARRRISRQALADMAKISLSTLEKALSGGRPFTLATTIRLEEALGVTLRPVALPPAAASNDLAPETMGAYARAAVRWIEGRYLTLRPSFGSPGDIFAYVTTIRWIDEAGHLGFAESQRTDARFEQAGHVSMPNLSGHIYLVTNVAGQHRLAILGRPTIEGALYGVMTTLQVGTGSQLVPVTCPIAMVKLDAQADPVIGRVVPGMAEHRDYRERLDYATQGDFVRLYR</sequence>
<feature type="domain" description="HTH cro/C1-type" evidence="1">
    <location>
        <begin position="18"/>
        <end position="72"/>
    </location>
</feature>
<dbReference type="EMBL" id="CZQE01000326">
    <property type="protein sequence ID" value="CUS46020.1"/>
    <property type="molecule type" value="Genomic_DNA"/>
</dbReference>
<dbReference type="AlphaFoldDB" id="A0A160TL67"/>
<name>A0A160TL67_9ZZZZ</name>
<proteinExistence type="predicted"/>
<dbReference type="SUPFAM" id="SSF47413">
    <property type="entry name" value="lambda repressor-like DNA-binding domains"/>
    <property type="match status" value="1"/>
</dbReference>
<protein>
    <recommendedName>
        <fullName evidence="1">HTH cro/C1-type domain-containing protein</fullName>
    </recommendedName>
</protein>
<gene>
    <name evidence="2" type="ORF">MGWOODY_Smn3508</name>
</gene>
<dbReference type="InterPro" id="IPR010982">
    <property type="entry name" value="Lambda_DNA-bd_dom_sf"/>
</dbReference>
<accession>A0A160TL67</accession>
<dbReference type="CDD" id="cd00093">
    <property type="entry name" value="HTH_XRE"/>
    <property type="match status" value="1"/>
</dbReference>
<dbReference type="PROSITE" id="PS50943">
    <property type="entry name" value="HTH_CROC1"/>
    <property type="match status" value="1"/>
</dbReference>
<dbReference type="GO" id="GO:0003677">
    <property type="term" value="F:DNA binding"/>
    <property type="evidence" value="ECO:0007669"/>
    <property type="project" value="InterPro"/>
</dbReference>
<reference evidence="2" key="1">
    <citation type="submission" date="2015-10" db="EMBL/GenBank/DDBJ databases">
        <authorList>
            <person name="Gilbert D.G."/>
        </authorList>
    </citation>
    <scope>NUCLEOTIDE SEQUENCE</scope>
</reference>
<dbReference type="InterPro" id="IPR001387">
    <property type="entry name" value="Cro/C1-type_HTH"/>
</dbReference>
<evidence type="ECO:0000259" key="1">
    <source>
        <dbReference type="PROSITE" id="PS50943"/>
    </source>
</evidence>
<dbReference type="Pfam" id="PF01381">
    <property type="entry name" value="HTH_3"/>
    <property type="match status" value="1"/>
</dbReference>
<dbReference type="SMART" id="SM00530">
    <property type="entry name" value="HTH_XRE"/>
    <property type="match status" value="1"/>
</dbReference>